<dbReference type="Proteomes" id="UP001162131">
    <property type="component" value="Unassembled WGS sequence"/>
</dbReference>
<proteinExistence type="predicted"/>
<evidence type="ECO:0000313" key="1">
    <source>
        <dbReference type="EMBL" id="CAG9334691.1"/>
    </source>
</evidence>
<protein>
    <submittedName>
        <fullName evidence="1">Uncharacterized protein</fullName>
    </submittedName>
</protein>
<comment type="caution">
    <text evidence="1">The sequence shown here is derived from an EMBL/GenBank/DDBJ whole genome shotgun (WGS) entry which is preliminary data.</text>
</comment>
<organism evidence="1 2">
    <name type="scientific">Blepharisma stoltei</name>
    <dbReference type="NCBI Taxonomy" id="1481888"/>
    <lineage>
        <taxon>Eukaryota</taxon>
        <taxon>Sar</taxon>
        <taxon>Alveolata</taxon>
        <taxon>Ciliophora</taxon>
        <taxon>Postciliodesmatophora</taxon>
        <taxon>Heterotrichea</taxon>
        <taxon>Heterotrichida</taxon>
        <taxon>Blepharismidae</taxon>
        <taxon>Blepharisma</taxon>
    </lineage>
</organism>
<accession>A0AAU9K9Q0</accession>
<dbReference type="AlphaFoldDB" id="A0AAU9K9Q0"/>
<name>A0AAU9K9Q0_9CILI</name>
<sequence length="74" mass="8888">MRWEEIHDCFFTSFCTKIAVKTIWIFLSGKKYRYKNHVRTSHIVLFFLKKNLKCFLEKATVIFVSALPKKRDVS</sequence>
<dbReference type="EMBL" id="CAJZBQ010000058">
    <property type="protein sequence ID" value="CAG9334691.1"/>
    <property type="molecule type" value="Genomic_DNA"/>
</dbReference>
<evidence type="ECO:0000313" key="2">
    <source>
        <dbReference type="Proteomes" id="UP001162131"/>
    </source>
</evidence>
<reference evidence="1" key="1">
    <citation type="submission" date="2021-09" db="EMBL/GenBank/DDBJ databases">
        <authorList>
            <consortium name="AG Swart"/>
            <person name="Singh M."/>
            <person name="Singh A."/>
            <person name="Seah K."/>
            <person name="Emmerich C."/>
        </authorList>
    </citation>
    <scope>NUCLEOTIDE SEQUENCE</scope>
    <source>
        <strain evidence="1">ATCC30299</strain>
    </source>
</reference>
<keyword evidence="2" id="KW-1185">Reference proteome</keyword>
<gene>
    <name evidence="1" type="ORF">BSTOLATCC_MIC61319</name>
</gene>